<protein>
    <submittedName>
        <fullName evidence="3">TBC1 domain family member 13</fullName>
    </submittedName>
</protein>
<dbReference type="SMART" id="SM00164">
    <property type="entry name" value="TBC"/>
    <property type="match status" value="1"/>
</dbReference>
<dbReference type="Proteomes" id="UP000092600">
    <property type="component" value="Unassembled WGS sequence"/>
</dbReference>
<organism evidence="3 4">
    <name type="scientific">Ananas comosus</name>
    <name type="common">Pineapple</name>
    <name type="synonym">Ananas ananas</name>
    <dbReference type="NCBI Taxonomy" id="4615"/>
    <lineage>
        <taxon>Eukaryota</taxon>
        <taxon>Viridiplantae</taxon>
        <taxon>Streptophyta</taxon>
        <taxon>Embryophyta</taxon>
        <taxon>Tracheophyta</taxon>
        <taxon>Spermatophyta</taxon>
        <taxon>Magnoliopsida</taxon>
        <taxon>Liliopsida</taxon>
        <taxon>Poales</taxon>
        <taxon>Bromeliaceae</taxon>
        <taxon>Bromelioideae</taxon>
        <taxon>Ananas</taxon>
    </lineage>
</organism>
<dbReference type="PANTHER" id="PTHR22957:SF495">
    <property type="entry name" value="TBC1 DOMAIN FAMILY MEMBER 13-LIKE ISOFORM X1"/>
    <property type="match status" value="1"/>
</dbReference>
<evidence type="ECO:0000259" key="2">
    <source>
        <dbReference type="PROSITE" id="PS50086"/>
    </source>
</evidence>
<proteinExistence type="predicted"/>
<name>A0A199V4W5_ANACO</name>
<dbReference type="Gene3D" id="1.10.8.270">
    <property type="entry name" value="putative rabgap domain of human tbc1 domain family member 14 like domains"/>
    <property type="match status" value="1"/>
</dbReference>
<feature type="domain" description="Rab-GAP TBC" evidence="2">
    <location>
        <begin position="201"/>
        <end position="381"/>
    </location>
</feature>
<feature type="non-terminal residue" evidence="3">
    <location>
        <position position="435"/>
    </location>
</feature>
<reference evidence="3 4" key="1">
    <citation type="journal article" date="2016" name="DNA Res.">
        <title>The draft genome of MD-2 pineapple using hybrid error correction of long reads.</title>
        <authorList>
            <person name="Redwan R.M."/>
            <person name="Saidin A."/>
            <person name="Kumar S.V."/>
        </authorList>
    </citation>
    <scope>NUCLEOTIDE SEQUENCE [LARGE SCALE GENOMIC DNA]</scope>
    <source>
        <strain evidence="4">cv. MD2</strain>
        <tissue evidence="3">Leaf</tissue>
    </source>
</reference>
<comment type="caution">
    <text evidence="3">The sequence shown here is derived from an EMBL/GenBank/DDBJ whole genome shotgun (WGS) entry which is preliminary data.</text>
</comment>
<dbReference type="Pfam" id="PF00566">
    <property type="entry name" value="RabGAP-TBC"/>
    <property type="match status" value="1"/>
</dbReference>
<sequence>MLLLRGKLKLKLKLLQKMRSVSDPPPHSPGAELQNRRPGGLAHSDEADRLEFQVTLYPPHLPHFWASASPRFSSSSSSSSSSSIHLALSQNVINLEALQHIARNGLSHGGEQRATIWKVGVKQLFLGYLPVERDAWERELAGNRSRYAELKDELLAQILQSESSRTKGEASASNKQPAKNDDDGLLSRREVFNGNHPLNLGNGGVLRQFFKDAEIAEQIDRDLLRTHPDIDFFSVGFPCSEKHRDAMRNILLLFAKLNPAIGYVQGMNEVLAPLYYVFRTQADEQNASNAEADSFGCFVRLLSGSVNHFCQQLDNSSVGIHSTLSRLSELLKANDEDLWQHLENTKVNPQFYAFRWITLLLTQEFKFHSIMRIWNCLLSNPCGVQEMLLRVCCAMLLCVKHELLNGDFASNLKLLQHYPEIDLETLLDIACHLIP</sequence>
<evidence type="ECO:0000313" key="4">
    <source>
        <dbReference type="Proteomes" id="UP000092600"/>
    </source>
</evidence>
<accession>A0A199V4W5</accession>
<dbReference type="AlphaFoldDB" id="A0A199V4W5"/>
<dbReference type="SUPFAM" id="SSF47923">
    <property type="entry name" value="Ypt/Rab-GAP domain of gyp1p"/>
    <property type="match status" value="2"/>
</dbReference>
<dbReference type="Gene3D" id="1.10.472.80">
    <property type="entry name" value="Ypt/Rab-GAP domain of gyp1p, domain 3"/>
    <property type="match status" value="1"/>
</dbReference>
<dbReference type="GO" id="GO:0005096">
    <property type="term" value="F:GTPase activator activity"/>
    <property type="evidence" value="ECO:0007669"/>
    <property type="project" value="TreeGrafter"/>
</dbReference>
<dbReference type="GO" id="GO:0006886">
    <property type="term" value="P:intracellular protein transport"/>
    <property type="evidence" value="ECO:0007669"/>
    <property type="project" value="TreeGrafter"/>
</dbReference>
<gene>
    <name evidence="3" type="ORF">ACMD2_08921</name>
</gene>
<dbReference type="InterPro" id="IPR000195">
    <property type="entry name" value="Rab-GAP-TBC_dom"/>
</dbReference>
<evidence type="ECO:0000313" key="3">
    <source>
        <dbReference type="EMBL" id="OAY72033.1"/>
    </source>
</evidence>
<feature type="region of interest" description="Disordered" evidence="1">
    <location>
        <begin position="19"/>
        <end position="42"/>
    </location>
</feature>
<dbReference type="PROSITE" id="PS50086">
    <property type="entry name" value="TBC_RABGAP"/>
    <property type="match status" value="1"/>
</dbReference>
<dbReference type="PANTHER" id="PTHR22957">
    <property type="entry name" value="TBC1 DOMAIN FAMILY MEMBER GTPASE-ACTIVATING PROTEIN"/>
    <property type="match status" value="1"/>
</dbReference>
<feature type="region of interest" description="Disordered" evidence="1">
    <location>
        <begin position="163"/>
        <end position="185"/>
    </location>
</feature>
<dbReference type="EMBL" id="LSRQ01003254">
    <property type="protein sequence ID" value="OAY72033.1"/>
    <property type="molecule type" value="Genomic_DNA"/>
</dbReference>
<dbReference type="FunFam" id="1.10.472.80:FF:000009">
    <property type="entry name" value="TBC1 domain family member 13"/>
    <property type="match status" value="1"/>
</dbReference>
<evidence type="ECO:0000256" key="1">
    <source>
        <dbReference type="SAM" id="MobiDB-lite"/>
    </source>
</evidence>
<dbReference type="InterPro" id="IPR035969">
    <property type="entry name" value="Rab-GAP_TBC_sf"/>
</dbReference>